<feature type="compositionally biased region" description="Basic and acidic residues" evidence="1">
    <location>
        <begin position="1"/>
        <end position="10"/>
    </location>
</feature>
<dbReference type="Gene3D" id="3.20.20.140">
    <property type="entry name" value="Metal-dependent hydrolases"/>
    <property type="match status" value="1"/>
</dbReference>
<gene>
    <name evidence="3" type="ORF">BST96_04285</name>
</gene>
<dbReference type="PANTHER" id="PTHR42889:SF1">
    <property type="entry name" value="BLR3681 PROTEIN"/>
    <property type="match status" value="1"/>
</dbReference>
<dbReference type="Proteomes" id="UP000193450">
    <property type="component" value="Chromosome"/>
</dbReference>
<name>A0A1X9NEM8_9GAMM</name>
<dbReference type="OrthoDB" id="7325417at2"/>
<dbReference type="PANTHER" id="PTHR42889">
    <property type="entry name" value="BLR3681 PROTEIN"/>
    <property type="match status" value="1"/>
</dbReference>
<accession>A0A1X9NEM8</accession>
<reference evidence="3 4" key="1">
    <citation type="submission" date="2016-11" db="EMBL/GenBank/DDBJ databases">
        <title>Trade-off between light-utilization and light-protection in marine flavobacteria.</title>
        <authorList>
            <person name="Kumagai Y."/>
        </authorList>
    </citation>
    <scope>NUCLEOTIDE SEQUENCE [LARGE SCALE GENOMIC DNA]</scope>
    <source>
        <strain evidence="3 4">NBRC 107125</strain>
    </source>
</reference>
<sequence>MSKSNQHDPDGTLLPIKVDSTSNGEYEPLPLERRNVVANAEAHKTATDNAKRLGMKRRGFLTSMVGAASTLLTFNAVNAAAGKKGGFYDLPEEAGLDVALADDILGKKDFIFDIQGHHVGDYESWRTGIKNKVSPGFKFFAPHYACDYANKDDDFGHVACLTGDSYIKEVFMDSDTDMAVLSIGPLYEEQMLPTYSEAAATRDAVAALEGTKRLLIHGRCMPTYQRDLDTMQEVAETWNISAWKSYTQFGPNRTGYYLDDDIGQKFIDSARKTGVKNICVHKGLPLPVMGKETYKYASPKDVGPAAKNNPDMTFMIYHSGYEHKKKEGPYNPNAEKLSGIDTLIKSLQDNNIPRNTGNVYAELGSTWRDLMKDPDQAGHAIGKLLKYVGEDRILWGTDCIWYGSPQDQIQAFRTFQISEEYQEKYGYPKMTPEARAKIFGLNAAVPYGISTGDIKVATLQDTIAVTKENYLNNPEPSFVTYGPKTRREFLALQRLEMDELLSGR</sequence>
<dbReference type="AlphaFoldDB" id="A0A1X9NEM8"/>
<organism evidence="3 4">
    <name type="scientific">Oceanicoccus sagamiensis</name>
    <dbReference type="NCBI Taxonomy" id="716816"/>
    <lineage>
        <taxon>Bacteria</taxon>
        <taxon>Pseudomonadati</taxon>
        <taxon>Pseudomonadota</taxon>
        <taxon>Gammaproteobacteria</taxon>
        <taxon>Cellvibrionales</taxon>
        <taxon>Spongiibacteraceae</taxon>
        <taxon>Oceanicoccus</taxon>
    </lineage>
</organism>
<protein>
    <recommendedName>
        <fullName evidence="2">Amidohydrolase-related domain-containing protein</fullName>
    </recommendedName>
</protein>
<dbReference type="SUPFAM" id="SSF51556">
    <property type="entry name" value="Metallo-dependent hydrolases"/>
    <property type="match status" value="1"/>
</dbReference>
<evidence type="ECO:0000259" key="2">
    <source>
        <dbReference type="Pfam" id="PF04909"/>
    </source>
</evidence>
<evidence type="ECO:0000313" key="4">
    <source>
        <dbReference type="Proteomes" id="UP000193450"/>
    </source>
</evidence>
<dbReference type="InterPro" id="IPR006680">
    <property type="entry name" value="Amidohydro-rel"/>
</dbReference>
<dbReference type="EMBL" id="CP019343">
    <property type="protein sequence ID" value="ARN73397.1"/>
    <property type="molecule type" value="Genomic_DNA"/>
</dbReference>
<dbReference type="RefSeq" id="WP_085757508.1">
    <property type="nucleotide sequence ID" value="NZ_CP019343.1"/>
</dbReference>
<dbReference type="STRING" id="716816.BST96_04285"/>
<feature type="domain" description="Amidohydrolase-related" evidence="2">
    <location>
        <begin position="255"/>
        <end position="447"/>
    </location>
</feature>
<dbReference type="GO" id="GO:0016787">
    <property type="term" value="F:hydrolase activity"/>
    <property type="evidence" value="ECO:0007669"/>
    <property type="project" value="InterPro"/>
</dbReference>
<proteinExistence type="predicted"/>
<keyword evidence="4" id="KW-1185">Reference proteome</keyword>
<feature type="region of interest" description="Disordered" evidence="1">
    <location>
        <begin position="1"/>
        <end position="21"/>
    </location>
</feature>
<dbReference type="InterPro" id="IPR032466">
    <property type="entry name" value="Metal_Hydrolase"/>
</dbReference>
<evidence type="ECO:0000256" key="1">
    <source>
        <dbReference type="SAM" id="MobiDB-lite"/>
    </source>
</evidence>
<dbReference type="KEGG" id="osg:BST96_04285"/>
<dbReference type="Pfam" id="PF04909">
    <property type="entry name" value="Amidohydro_2"/>
    <property type="match status" value="1"/>
</dbReference>
<evidence type="ECO:0000313" key="3">
    <source>
        <dbReference type="EMBL" id="ARN73397.1"/>
    </source>
</evidence>